<dbReference type="InterPro" id="IPR000504">
    <property type="entry name" value="RRM_dom"/>
</dbReference>
<dbReference type="RefSeq" id="XP_067752743.1">
    <property type="nucleotide sequence ID" value="XM_067896586.1"/>
</dbReference>
<dbReference type="PROSITE" id="PS50102">
    <property type="entry name" value="RRM"/>
    <property type="match status" value="2"/>
</dbReference>
<organism evidence="6 7">
    <name type="scientific">Porcisia hertigi</name>
    <dbReference type="NCBI Taxonomy" id="2761500"/>
    <lineage>
        <taxon>Eukaryota</taxon>
        <taxon>Discoba</taxon>
        <taxon>Euglenozoa</taxon>
        <taxon>Kinetoplastea</taxon>
        <taxon>Metakinetoplastina</taxon>
        <taxon>Trypanosomatida</taxon>
        <taxon>Trypanosomatidae</taxon>
        <taxon>Leishmaniinae</taxon>
        <taxon>Porcisia</taxon>
    </lineage>
</organism>
<evidence type="ECO:0000256" key="4">
    <source>
        <dbReference type="SAM" id="MobiDB-lite"/>
    </source>
</evidence>
<dbReference type="EMBL" id="JAFJZO010000036">
    <property type="protein sequence ID" value="KAG5490415.1"/>
    <property type="molecule type" value="Genomic_DNA"/>
</dbReference>
<feature type="compositionally biased region" description="Polar residues" evidence="4">
    <location>
        <begin position="23"/>
        <end position="37"/>
    </location>
</feature>
<feature type="region of interest" description="Disordered" evidence="4">
    <location>
        <begin position="70"/>
        <end position="99"/>
    </location>
</feature>
<proteinExistence type="predicted"/>
<feature type="region of interest" description="Disordered" evidence="4">
    <location>
        <begin position="666"/>
        <end position="686"/>
    </location>
</feature>
<dbReference type="PANTHER" id="PTHR24012">
    <property type="entry name" value="RNA BINDING PROTEIN"/>
    <property type="match status" value="1"/>
</dbReference>
<dbReference type="Proteomes" id="UP000674318">
    <property type="component" value="Unassembled WGS sequence"/>
</dbReference>
<comment type="caution">
    <text evidence="6">The sequence shown here is derived from an EMBL/GenBank/DDBJ whole genome shotgun (WGS) entry which is preliminary data.</text>
</comment>
<keyword evidence="1" id="KW-0677">Repeat</keyword>
<dbReference type="SMART" id="SM00360">
    <property type="entry name" value="RRM"/>
    <property type="match status" value="2"/>
</dbReference>
<reference evidence="6 7" key="1">
    <citation type="submission" date="2021-02" db="EMBL/GenBank/DDBJ databases">
        <title>Porcisia hertigi Genome sequencing and assembly.</title>
        <authorList>
            <person name="Almutairi H."/>
            <person name="Gatherer D."/>
        </authorList>
    </citation>
    <scope>NUCLEOTIDE SEQUENCE [LARGE SCALE GENOMIC DNA]</scope>
    <source>
        <strain evidence="6 7">C119</strain>
    </source>
</reference>
<sequence>MMRRRNCELLSSPSAMPLDPGLMQQQLHSHAGSSAASRTPVMGAMTLTESPSEAGPLLKRLPTAVRIPMGRGGAQPAASGPSTSCTLSGEVPQCPKGVSPREPALHQYTHHKQQVRRDVVHSCPLNNHCAVEGMSGSRLLPTLSAMGLGEPPLMPGLPGTKSGGTAGMGFATPLSVVLDAPLPMPFPSTTPANANVSVSECAVPMTRSPAPTPMKPTEHSSTNLILYNTGPDMTEACLHYLFDPFGEVITCAVMRDIHTGIGLGTAFVRYSTHTDARRALEAFSDRTNPVCVHDSKPLVVQWARKQHDDAPAGEARKKIMKLFVRNVPVSCTAEDLEFFFERYGGVRQVTLHKDTSPVKDEAMVRLIAFVIYTEEGAAERAAREVHNTKPFTSCNGIPIMVKLAESSQRRRFMRNTESNGLAVFTAGSAGCAGCAGARTSPVIPGLGILPVDVAPAVQQQQHLHHRPALFPQGMYEAHGSEPSPTFYSMPVFDGSAACVPPDTRDASTSLYQTTPHPPQISPSSAGIPVPATPTGWSIMGGSPGLYRQQASTYFGDMEDRVSPYSLPAAASSIPAHSYHRCGSSFFEPNAAATYAGVSVFSTTNCHSLPDRAAAAGSASACPSGSFLYSSTNPLDAAYNSSATAVAPVNDPAQIVAGGAWYGDTSESGLHSSGSTVPTQSLRSGVEVTCSPPGASAAFSGSTASPAAPFGPGCPSSPLYLDRCGSPQQSTGLHRTSPTHVAAPCVKAVHHPLSRSAVPAGVEANMTVQSSMRLSAGSSVGVLDMNAAGLSSTCDMDTMQMGAAAPARESPTLRTDACESWRRAVRTHVDNTKRHGDRCKVSGSLPSMSSMDATSSGLPPATLSPASSRKVSIFSFSYSEAFASGATPSVSPISSSALSCDRAGLKASGTGASPGRVRYYNNPYSLESAKLFF</sequence>
<evidence type="ECO:0000256" key="2">
    <source>
        <dbReference type="ARBA" id="ARBA00022884"/>
    </source>
</evidence>
<keyword evidence="7" id="KW-1185">Reference proteome</keyword>
<accession>A0A836L154</accession>
<dbReference type="GeneID" id="94286663"/>
<feature type="compositionally biased region" description="Polar residues" evidence="4">
    <location>
        <begin position="843"/>
        <end position="856"/>
    </location>
</feature>
<dbReference type="CDD" id="cd00590">
    <property type="entry name" value="RRM_SF"/>
    <property type="match status" value="1"/>
</dbReference>
<name>A0A836L154_9TRYP</name>
<dbReference type="FunFam" id="3.30.70.330:FF:000835">
    <property type="entry name" value="RNA binding protein, putative"/>
    <property type="match status" value="1"/>
</dbReference>
<gene>
    <name evidence="6" type="ORF">JKF63_00535</name>
</gene>
<dbReference type="InterPro" id="IPR012677">
    <property type="entry name" value="Nucleotide-bd_a/b_plait_sf"/>
</dbReference>
<dbReference type="Pfam" id="PF00076">
    <property type="entry name" value="RRM_1"/>
    <property type="match status" value="2"/>
</dbReference>
<keyword evidence="2 3" id="KW-0694">RNA-binding</keyword>
<dbReference type="GO" id="GO:0003723">
    <property type="term" value="F:RNA binding"/>
    <property type="evidence" value="ECO:0007669"/>
    <property type="project" value="UniProtKB-UniRule"/>
</dbReference>
<dbReference type="OrthoDB" id="266020at2759"/>
<protein>
    <recommendedName>
        <fullName evidence="5">RRM domain-containing protein</fullName>
    </recommendedName>
</protein>
<dbReference type="AlphaFoldDB" id="A0A836L154"/>
<evidence type="ECO:0000256" key="1">
    <source>
        <dbReference type="ARBA" id="ARBA00022737"/>
    </source>
</evidence>
<feature type="region of interest" description="Disordered" evidence="4">
    <location>
        <begin position="1"/>
        <end position="37"/>
    </location>
</feature>
<dbReference type="Gene3D" id="3.30.70.330">
    <property type="match status" value="2"/>
</dbReference>
<dbReference type="SUPFAM" id="SSF54928">
    <property type="entry name" value="RNA-binding domain, RBD"/>
    <property type="match status" value="1"/>
</dbReference>
<evidence type="ECO:0000256" key="3">
    <source>
        <dbReference type="PROSITE-ProRule" id="PRU00176"/>
    </source>
</evidence>
<feature type="domain" description="RRM" evidence="5">
    <location>
        <begin position="222"/>
        <end position="305"/>
    </location>
</feature>
<dbReference type="KEGG" id="phet:94286663"/>
<dbReference type="InterPro" id="IPR035979">
    <property type="entry name" value="RBD_domain_sf"/>
</dbReference>
<feature type="region of interest" description="Disordered" evidence="4">
    <location>
        <begin position="832"/>
        <end position="861"/>
    </location>
</feature>
<evidence type="ECO:0000259" key="5">
    <source>
        <dbReference type="PROSITE" id="PS50102"/>
    </source>
</evidence>
<feature type="compositionally biased region" description="Polar residues" evidence="4">
    <location>
        <begin position="666"/>
        <end position="682"/>
    </location>
</feature>
<evidence type="ECO:0000313" key="6">
    <source>
        <dbReference type="EMBL" id="KAG5490415.1"/>
    </source>
</evidence>
<feature type="domain" description="RRM" evidence="5">
    <location>
        <begin position="320"/>
        <end position="406"/>
    </location>
</feature>
<evidence type="ECO:0000313" key="7">
    <source>
        <dbReference type="Proteomes" id="UP000674318"/>
    </source>
</evidence>